<sequence length="234" mass="23732">MNTFLTRVLPLAALMSAPAFAADYTIEVQNLTRGTYFTPLLVAAHPESASLFSVGAAASTELQTMAEGGDISGLEAIVSSVSGQIVANPAGGLLAPGAVTSAMINNDATPANTRLSIVAMLLPTNDGFVGLNSLMLPTEAGTYTYTLNAYDAGTEANDEIRGSGAPGMAGMPVPPPLESLVGMNGTGRTGSAEGFVHIHPGVLGDADAAGGVSDIDATQSRWLNPVARITLTVQ</sequence>
<dbReference type="HOGENOM" id="CLU_097554_0_0_6"/>
<keyword evidence="1" id="KW-0732">Signal</keyword>
<evidence type="ECO:0000259" key="2">
    <source>
        <dbReference type="PROSITE" id="PS51020"/>
    </source>
</evidence>
<feature type="chain" id="PRO_5003879860" description="Spondin domain-containing protein" evidence="1">
    <location>
        <begin position="22"/>
        <end position="234"/>
    </location>
</feature>
<evidence type="ECO:0000313" key="3">
    <source>
        <dbReference type="EMBL" id="AFU98478.1"/>
    </source>
</evidence>
<feature type="signal peptide" evidence="1">
    <location>
        <begin position="1"/>
        <end position="21"/>
    </location>
</feature>
<protein>
    <recommendedName>
        <fullName evidence="2">Spondin domain-containing protein</fullName>
    </recommendedName>
</protein>
<keyword evidence="4" id="KW-1185">Reference proteome</keyword>
<dbReference type="RefSeq" id="WP_015046651.1">
    <property type="nucleotide sequence ID" value="NC_018868.3"/>
</dbReference>
<dbReference type="PROSITE" id="PS51020">
    <property type="entry name" value="SPONDIN"/>
    <property type="match status" value="1"/>
</dbReference>
<dbReference type="Pfam" id="PF06468">
    <property type="entry name" value="Spond_N"/>
    <property type="match status" value="1"/>
</dbReference>
<evidence type="ECO:0000313" key="4">
    <source>
        <dbReference type="Proteomes" id="UP000000466"/>
    </source>
</evidence>
<proteinExistence type="predicted"/>
<name>K4KKB4_SIMAS</name>
<dbReference type="NCBIfam" id="NF038123">
    <property type="entry name" value="NF038123_dom"/>
    <property type="match status" value="1"/>
</dbReference>
<dbReference type="KEGG" id="saga:M5M_06415"/>
<organism evidence="3 4">
    <name type="scientific">Simiduia agarivorans (strain DSM 21679 / JCM 13881 / BCRC 17597 / SA1)</name>
    <dbReference type="NCBI Taxonomy" id="1117647"/>
    <lineage>
        <taxon>Bacteria</taxon>
        <taxon>Pseudomonadati</taxon>
        <taxon>Pseudomonadota</taxon>
        <taxon>Gammaproteobacteria</taxon>
        <taxon>Cellvibrionales</taxon>
        <taxon>Cellvibrionaceae</taxon>
        <taxon>Simiduia</taxon>
    </lineage>
</organism>
<dbReference type="EMBL" id="CP003746">
    <property type="protein sequence ID" value="AFU98478.1"/>
    <property type="molecule type" value="Genomic_DNA"/>
</dbReference>
<dbReference type="InterPro" id="IPR038678">
    <property type="entry name" value="Spondin_N_sf"/>
</dbReference>
<dbReference type="STRING" id="1117647.M5M_06415"/>
<dbReference type="InterPro" id="IPR009465">
    <property type="entry name" value="Spondin_N"/>
</dbReference>
<gene>
    <name evidence="3" type="ordered locus">M5M_06415</name>
</gene>
<feature type="domain" description="Spondin" evidence="2">
    <location>
        <begin position="1"/>
        <end position="185"/>
    </location>
</feature>
<dbReference type="eggNOG" id="ENOG502ZFV4">
    <property type="taxonomic scope" value="Bacteria"/>
</dbReference>
<reference evidence="3 4" key="1">
    <citation type="journal article" date="2013" name="Genome Announc.">
        <title>Complete genome sequence of Simiduia agarivorans SA1(T), a marine bacterium able to degrade a variety of polysaccharides.</title>
        <authorList>
            <person name="Lin S.Y."/>
            <person name="Shieh W.Y."/>
            <person name="Chen J.S."/>
            <person name="Tang S.L."/>
        </authorList>
    </citation>
    <scope>NUCLEOTIDE SEQUENCE [LARGE SCALE GENOMIC DNA]</scope>
    <source>
        <strain evidence="4">DSM 21679 / JCM 13881 / BCRC 17597 / SA1</strain>
    </source>
</reference>
<dbReference type="Proteomes" id="UP000000466">
    <property type="component" value="Chromosome"/>
</dbReference>
<evidence type="ECO:0000256" key="1">
    <source>
        <dbReference type="SAM" id="SignalP"/>
    </source>
</evidence>
<accession>K4KKB4</accession>
<dbReference type="AlphaFoldDB" id="K4KKB4"/>
<dbReference type="Gene3D" id="2.60.40.2130">
    <property type="entry name" value="F-spondin domain"/>
    <property type="match status" value="1"/>
</dbReference>